<organism evidence="1 2">
    <name type="scientific">Candidatus Portnoybacteria bacterium CG11_big_fil_rev_8_21_14_0_20_40_15</name>
    <dbReference type="NCBI Taxonomy" id="1974817"/>
    <lineage>
        <taxon>Bacteria</taxon>
        <taxon>Candidatus Portnoyibacteriota</taxon>
    </lineage>
</organism>
<name>A0A2H0KS62_9BACT</name>
<evidence type="ECO:0000313" key="2">
    <source>
        <dbReference type="Proteomes" id="UP000229317"/>
    </source>
</evidence>
<dbReference type="EMBL" id="PCVO01000053">
    <property type="protein sequence ID" value="PIQ74989.1"/>
    <property type="molecule type" value="Genomic_DNA"/>
</dbReference>
<proteinExistence type="predicted"/>
<sequence>MDQAELKKLKEIPGQARGVTLQTDANYVLRAKGEEGLAKVQRRLKESGTDFDYKQIKTMGWYPIG</sequence>
<protein>
    <submittedName>
        <fullName evidence="1">Uncharacterized protein</fullName>
    </submittedName>
</protein>
<evidence type="ECO:0000313" key="1">
    <source>
        <dbReference type="EMBL" id="PIQ74989.1"/>
    </source>
</evidence>
<comment type="caution">
    <text evidence="1">The sequence shown here is derived from an EMBL/GenBank/DDBJ whole genome shotgun (WGS) entry which is preliminary data.</text>
</comment>
<gene>
    <name evidence="1" type="ORF">COV84_03540</name>
</gene>
<reference evidence="1 2" key="1">
    <citation type="submission" date="2017-09" db="EMBL/GenBank/DDBJ databases">
        <title>Depth-based differentiation of microbial function through sediment-hosted aquifers and enrichment of novel symbionts in the deep terrestrial subsurface.</title>
        <authorList>
            <person name="Probst A.J."/>
            <person name="Ladd B."/>
            <person name="Jarett J.K."/>
            <person name="Geller-Mcgrath D.E."/>
            <person name="Sieber C.M."/>
            <person name="Emerson J.B."/>
            <person name="Anantharaman K."/>
            <person name="Thomas B.C."/>
            <person name="Malmstrom R."/>
            <person name="Stieglmeier M."/>
            <person name="Klingl A."/>
            <person name="Woyke T."/>
            <person name="Ryan C.M."/>
            <person name="Banfield J.F."/>
        </authorList>
    </citation>
    <scope>NUCLEOTIDE SEQUENCE [LARGE SCALE GENOMIC DNA]</scope>
    <source>
        <strain evidence="1">CG11_big_fil_rev_8_21_14_0_20_40_15</strain>
    </source>
</reference>
<dbReference type="AlphaFoldDB" id="A0A2H0KS62"/>
<accession>A0A2H0KS62</accession>
<dbReference type="Proteomes" id="UP000229317">
    <property type="component" value="Unassembled WGS sequence"/>
</dbReference>